<protein>
    <submittedName>
        <fullName evidence="2">Uncharacterized protein</fullName>
    </submittedName>
</protein>
<feature type="region of interest" description="Disordered" evidence="1">
    <location>
        <begin position="1"/>
        <end position="24"/>
    </location>
</feature>
<proteinExistence type="predicted"/>
<gene>
    <name evidence="2" type="ORF">S03H2_10817</name>
</gene>
<feature type="compositionally biased region" description="Basic and acidic residues" evidence="1">
    <location>
        <begin position="1"/>
        <end position="22"/>
    </location>
</feature>
<sequence length="38" mass="4645">IYSIKEMGKSSPRKELSEEEKKMKAKRVFFNKKTPKWR</sequence>
<evidence type="ECO:0000313" key="2">
    <source>
        <dbReference type="EMBL" id="GAH37883.1"/>
    </source>
</evidence>
<organism evidence="2">
    <name type="scientific">marine sediment metagenome</name>
    <dbReference type="NCBI Taxonomy" id="412755"/>
    <lineage>
        <taxon>unclassified sequences</taxon>
        <taxon>metagenomes</taxon>
        <taxon>ecological metagenomes</taxon>
    </lineage>
</organism>
<comment type="caution">
    <text evidence="2">The sequence shown here is derived from an EMBL/GenBank/DDBJ whole genome shotgun (WGS) entry which is preliminary data.</text>
</comment>
<accession>X1GXX8</accession>
<feature type="non-terminal residue" evidence="2">
    <location>
        <position position="1"/>
    </location>
</feature>
<dbReference type="EMBL" id="BARU01005539">
    <property type="protein sequence ID" value="GAH37883.1"/>
    <property type="molecule type" value="Genomic_DNA"/>
</dbReference>
<evidence type="ECO:0000256" key="1">
    <source>
        <dbReference type="SAM" id="MobiDB-lite"/>
    </source>
</evidence>
<name>X1GXX8_9ZZZZ</name>
<dbReference type="AlphaFoldDB" id="X1GXX8"/>
<reference evidence="2" key="1">
    <citation type="journal article" date="2014" name="Front. Microbiol.">
        <title>High frequency of phylogenetically diverse reductive dehalogenase-homologous genes in deep subseafloor sedimentary metagenomes.</title>
        <authorList>
            <person name="Kawai M."/>
            <person name="Futagami T."/>
            <person name="Toyoda A."/>
            <person name="Takaki Y."/>
            <person name="Nishi S."/>
            <person name="Hori S."/>
            <person name="Arai W."/>
            <person name="Tsubouchi T."/>
            <person name="Morono Y."/>
            <person name="Uchiyama I."/>
            <person name="Ito T."/>
            <person name="Fujiyama A."/>
            <person name="Inagaki F."/>
            <person name="Takami H."/>
        </authorList>
    </citation>
    <scope>NUCLEOTIDE SEQUENCE</scope>
    <source>
        <strain evidence="2">Expedition CK06-06</strain>
    </source>
</reference>